<evidence type="ECO:0000256" key="5">
    <source>
        <dbReference type="ARBA" id="ARBA00022692"/>
    </source>
</evidence>
<protein>
    <submittedName>
        <fullName evidence="8">TolC family protein</fullName>
    </submittedName>
</protein>
<evidence type="ECO:0000313" key="8">
    <source>
        <dbReference type="EMBL" id="MFD2237976.1"/>
    </source>
</evidence>
<comment type="subcellular location">
    <subcellularLocation>
        <location evidence="1">Cell outer membrane</location>
    </subcellularLocation>
</comment>
<dbReference type="PANTHER" id="PTHR30026">
    <property type="entry name" value="OUTER MEMBRANE PROTEIN TOLC"/>
    <property type="match status" value="1"/>
</dbReference>
<keyword evidence="5" id="KW-0812">Transmembrane</keyword>
<evidence type="ECO:0000256" key="4">
    <source>
        <dbReference type="ARBA" id="ARBA00022452"/>
    </source>
</evidence>
<keyword evidence="6" id="KW-0472">Membrane</keyword>
<evidence type="ECO:0000256" key="6">
    <source>
        <dbReference type="ARBA" id="ARBA00023136"/>
    </source>
</evidence>
<dbReference type="InterPro" id="IPR051906">
    <property type="entry name" value="TolC-like"/>
</dbReference>
<evidence type="ECO:0000256" key="3">
    <source>
        <dbReference type="ARBA" id="ARBA00022448"/>
    </source>
</evidence>
<dbReference type="PANTHER" id="PTHR30026:SF22">
    <property type="entry name" value="OUTER MEMBRANE EFFLUX PROTEIN"/>
    <property type="match status" value="1"/>
</dbReference>
<dbReference type="SUPFAM" id="SSF56954">
    <property type="entry name" value="Outer membrane efflux proteins (OEP)"/>
    <property type="match status" value="1"/>
</dbReference>
<dbReference type="EMBL" id="JBHUIJ010000013">
    <property type="protein sequence ID" value="MFD2237976.1"/>
    <property type="molecule type" value="Genomic_DNA"/>
</dbReference>
<keyword evidence="9" id="KW-1185">Reference proteome</keyword>
<proteinExistence type="inferred from homology"/>
<dbReference type="Gene3D" id="1.20.1600.10">
    <property type="entry name" value="Outer membrane efflux proteins (OEP)"/>
    <property type="match status" value="1"/>
</dbReference>
<evidence type="ECO:0000256" key="2">
    <source>
        <dbReference type="ARBA" id="ARBA00007613"/>
    </source>
</evidence>
<sequence length="467" mass="49898">MVCSALLVSACETRTHKPRLDPAPVSSIAAAGGAVTAFAEAPRGEPVPASAPAARGLFADALLRGAPQAGAMTFEEAVRRAVASHPSVARAMGRLGQQSEVLNEARAGYRPRVNWGVDSSYDTQGQDGYSPALSISASHTIFDFGKVDGRVKVAEAGIEGRRSQILIAVDELARETAQAAIEAQRNEALRVIARDQIEDISSILDLVRARTDKGASTRSDEIQAEARVQAAQSTLLEIEAQARRWQSALSSLTASPAPVNAGAPAPQWLARACNSPEPDWSLVPAVMEAEAGRAAAMAELDLTRAQAMPTLSLDAGAGSRFDHLGSREPDYRIGLNVGGNLYNGGETQARRAAATHALQASEAAGLEARLTARRTLLEARGQIESMRGLLSSLASRQSMMRETRDLYRAQYLELGTRTLLDLLNAAQELHAARFDGVNIEHDLRRLAIDCGFSTGRLREYFALTGPW</sequence>
<organism evidence="8 9">
    <name type="scientific">Aureimonas populi</name>
    <dbReference type="NCBI Taxonomy" id="1701758"/>
    <lineage>
        <taxon>Bacteria</taxon>
        <taxon>Pseudomonadati</taxon>
        <taxon>Pseudomonadota</taxon>
        <taxon>Alphaproteobacteria</taxon>
        <taxon>Hyphomicrobiales</taxon>
        <taxon>Aurantimonadaceae</taxon>
        <taxon>Aureimonas</taxon>
    </lineage>
</organism>
<dbReference type="InterPro" id="IPR003423">
    <property type="entry name" value="OMP_efflux"/>
</dbReference>
<keyword evidence="4" id="KW-1134">Transmembrane beta strand</keyword>
<reference evidence="9" key="1">
    <citation type="journal article" date="2019" name="Int. J. Syst. Evol. Microbiol.">
        <title>The Global Catalogue of Microorganisms (GCM) 10K type strain sequencing project: providing services to taxonomists for standard genome sequencing and annotation.</title>
        <authorList>
            <consortium name="The Broad Institute Genomics Platform"/>
            <consortium name="The Broad Institute Genome Sequencing Center for Infectious Disease"/>
            <person name="Wu L."/>
            <person name="Ma J."/>
        </authorList>
    </citation>
    <scope>NUCLEOTIDE SEQUENCE [LARGE SCALE GENOMIC DNA]</scope>
    <source>
        <strain evidence="9">ZS-35-S2</strain>
    </source>
</reference>
<comment type="caution">
    <text evidence="8">The sequence shown here is derived from an EMBL/GenBank/DDBJ whole genome shotgun (WGS) entry which is preliminary data.</text>
</comment>
<keyword evidence="3" id="KW-0813">Transport</keyword>
<name>A0ABW5CN98_9HYPH</name>
<dbReference type="Pfam" id="PF02321">
    <property type="entry name" value="OEP"/>
    <property type="match status" value="2"/>
</dbReference>
<comment type="similarity">
    <text evidence="2">Belongs to the outer membrane factor (OMF) (TC 1.B.17) family.</text>
</comment>
<dbReference type="RefSeq" id="WP_245195698.1">
    <property type="nucleotide sequence ID" value="NZ_CP072611.1"/>
</dbReference>
<evidence type="ECO:0000256" key="7">
    <source>
        <dbReference type="ARBA" id="ARBA00023237"/>
    </source>
</evidence>
<keyword evidence="7" id="KW-0998">Cell outer membrane</keyword>
<evidence type="ECO:0000313" key="9">
    <source>
        <dbReference type="Proteomes" id="UP001597371"/>
    </source>
</evidence>
<evidence type="ECO:0000256" key="1">
    <source>
        <dbReference type="ARBA" id="ARBA00004442"/>
    </source>
</evidence>
<accession>A0ABW5CN98</accession>
<dbReference type="Proteomes" id="UP001597371">
    <property type="component" value="Unassembled WGS sequence"/>
</dbReference>
<gene>
    <name evidence="8" type="ORF">ACFSKQ_10960</name>
</gene>